<reference evidence="1 2" key="1">
    <citation type="submission" date="2017-07" db="EMBL/GenBank/DDBJ databases">
        <authorList>
            <person name="Talla V."/>
            <person name="Backstrom N."/>
        </authorList>
    </citation>
    <scope>NUCLEOTIDE SEQUENCE [LARGE SCALE GENOMIC DNA]</scope>
</reference>
<proteinExistence type="predicted"/>
<evidence type="ECO:0000313" key="1">
    <source>
        <dbReference type="EMBL" id="VVC91557.1"/>
    </source>
</evidence>
<dbReference type="AlphaFoldDB" id="A0A5E4Q2Q3"/>
<dbReference type="Proteomes" id="UP000324832">
    <property type="component" value="Unassembled WGS sequence"/>
</dbReference>
<gene>
    <name evidence="1" type="ORF">LSINAPIS_LOCUS4201</name>
</gene>
<keyword evidence="2" id="KW-1185">Reference proteome</keyword>
<protein>
    <submittedName>
        <fullName evidence="1">Uncharacterized protein</fullName>
    </submittedName>
</protein>
<dbReference type="EMBL" id="FZQP02001081">
    <property type="protein sequence ID" value="VVC91557.1"/>
    <property type="molecule type" value="Genomic_DNA"/>
</dbReference>
<evidence type="ECO:0000313" key="2">
    <source>
        <dbReference type="Proteomes" id="UP000324832"/>
    </source>
</evidence>
<accession>A0A5E4Q2Q3</accession>
<organism evidence="1 2">
    <name type="scientific">Leptidea sinapis</name>
    <dbReference type="NCBI Taxonomy" id="189913"/>
    <lineage>
        <taxon>Eukaryota</taxon>
        <taxon>Metazoa</taxon>
        <taxon>Ecdysozoa</taxon>
        <taxon>Arthropoda</taxon>
        <taxon>Hexapoda</taxon>
        <taxon>Insecta</taxon>
        <taxon>Pterygota</taxon>
        <taxon>Neoptera</taxon>
        <taxon>Endopterygota</taxon>
        <taxon>Lepidoptera</taxon>
        <taxon>Glossata</taxon>
        <taxon>Ditrysia</taxon>
        <taxon>Papilionoidea</taxon>
        <taxon>Pieridae</taxon>
        <taxon>Dismorphiinae</taxon>
        <taxon>Leptidea</taxon>
    </lineage>
</organism>
<sequence length="103" mass="11834">MVLNQTHHQEYHPQMLITNDSIEQEIKSRLEKLKDGSCSTQVTIGQPNHSLEKEIEERLKLLKDIPTTSQTELEQRLANIKGIPVNNKVGILVNNRYSPHCHL</sequence>
<name>A0A5E4Q2Q3_9NEOP</name>